<feature type="compositionally biased region" description="Acidic residues" evidence="1">
    <location>
        <begin position="144"/>
        <end position="159"/>
    </location>
</feature>
<reference evidence="2 3" key="1">
    <citation type="journal article" date="2018" name="J. Allergy Clin. Immunol.">
        <title>High-quality assembly of Dermatophagoides pteronyssinus genome and transcriptome reveals a wide range of novel allergens.</title>
        <authorList>
            <person name="Liu X.Y."/>
            <person name="Yang K.Y."/>
            <person name="Wang M.Q."/>
            <person name="Kwok J.S."/>
            <person name="Zeng X."/>
            <person name="Yang Z."/>
            <person name="Xiao X.J."/>
            <person name="Lau C.P."/>
            <person name="Li Y."/>
            <person name="Huang Z.M."/>
            <person name="Ba J.G."/>
            <person name="Yim A.K."/>
            <person name="Ouyang C.Y."/>
            <person name="Ngai S.M."/>
            <person name="Chan T.F."/>
            <person name="Leung E.L."/>
            <person name="Liu L."/>
            <person name="Liu Z.G."/>
            <person name="Tsui S.K."/>
        </authorList>
    </citation>
    <scope>NUCLEOTIDE SEQUENCE [LARGE SCALE GENOMIC DNA]</scope>
    <source>
        <strain evidence="2">Derp</strain>
    </source>
</reference>
<organism evidence="2 3">
    <name type="scientific">Dermatophagoides pteronyssinus</name>
    <name type="common">European house dust mite</name>
    <dbReference type="NCBI Taxonomy" id="6956"/>
    <lineage>
        <taxon>Eukaryota</taxon>
        <taxon>Metazoa</taxon>
        <taxon>Ecdysozoa</taxon>
        <taxon>Arthropoda</taxon>
        <taxon>Chelicerata</taxon>
        <taxon>Arachnida</taxon>
        <taxon>Acari</taxon>
        <taxon>Acariformes</taxon>
        <taxon>Sarcoptiformes</taxon>
        <taxon>Astigmata</taxon>
        <taxon>Psoroptidia</taxon>
        <taxon>Analgoidea</taxon>
        <taxon>Pyroglyphidae</taxon>
        <taxon>Dermatophagoidinae</taxon>
        <taxon>Dermatophagoides</taxon>
    </lineage>
</organism>
<feature type="compositionally biased region" description="Polar residues" evidence="1">
    <location>
        <begin position="165"/>
        <end position="174"/>
    </location>
</feature>
<evidence type="ECO:0000313" key="2">
    <source>
        <dbReference type="EMBL" id="KAH9416503.1"/>
    </source>
</evidence>
<keyword evidence="3" id="KW-1185">Reference proteome</keyword>
<comment type="caution">
    <text evidence="2">The sequence shown here is derived from an EMBL/GenBank/DDBJ whole genome shotgun (WGS) entry which is preliminary data.</text>
</comment>
<sequence>MAHQKNDSSDDDLNQSSKSIKINNIINGDDNILHQHCRNYLYDSYLNITSILNSTNNDDDVQQQQQQRSKKIFGDHLEKMSELCFDQLIGSPPASPSTASTSSDNQCICSVAQLSDDEFNLIDNVKNEQQHESLNQSLFINTNDDNDEIFPMNNDDDNNENNINQSDQPPRLRNSNTIGYMTDMHEEYQTIPYIQQSMLHMGFFEGNYYPNKLWTQTNEQEIQREQIEIMDFVDSSNQIISNDNVNDENEDDDDDQHNQQQQQQILDNENLVNIKQSALKLRRMSNEFQQQQRQHSSMIMMNNVINLVKQTLIDFRTYIIEIMFEKYSHFCKNILPYFSDYR</sequence>
<protein>
    <submittedName>
        <fullName evidence="2">Uncharacterized protein</fullName>
    </submittedName>
</protein>
<dbReference type="EMBL" id="NJHN03000091">
    <property type="protein sequence ID" value="KAH9416503.1"/>
    <property type="molecule type" value="Genomic_DNA"/>
</dbReference>
<accession>A0ABQ8J1S3</accession>
<gene>
    <name evidence="2" type="ORF">DERP_014554</name>
</gene>
<reference evidence="2 3" key="2">
    <citation type="journal article" date="2022" name="Mol. Biol. Evol.">
        <title>Comparative Genomics Reveals Insights into the Divergent Evolution of Astigmatic Mites and Household Pest Adaptations.</title>
        <authorList>
            <person name="Xiong Q."/>
            <person name="Wan A.T."/>
            <person name="Liu X."/>
            <person name="Fung C.S."/>
            <person name="Xiao X."/>
            <person name="Malainual N."/>
            <person name="Hou J."/>
            <person name="Wang L."/>
            <person name="Wang M."/>
            <person name="Yang K.Y."/>
            <person name="Cui Y."/>
            <person name="Leung E.L."/>
            <person name="Nong W."/>
            <person name="Shin S.K."/>
            <person name="Au S.W."/>
            <person name="Jeong K.Y."/>
            <person name="Chew F.T."/>
            <person name="Hui J.H."/>
            <person name="Leung T.F."/>
            <person name="Tungtrongchitr A."/>
            <person name="Zhong N."/>
            <person name="Liu Z."/>
            <person name="Tsui S.K."/>
        </authorList>
    </citation>
    <scope>NUCLEOTIDE SEQUENCE [LARGE SCALE GENOMIC DNA]</scope>
    <source>
        <strain evidence="2">Derp</strain>
    </source>
</reference>
<evidence type="ECO:0000256" key="1">
    <source>
        <dbReference type="SAM" id="MobiDB-lite"/>
    </source>
</evidence>
<proteinExistence type="predicted"/>
<dbReference type="Proteomes" id="UP000887458">
    <property type="component" value="Unassembled WGS sequence"/>
</dbReference>
<feature type="compositionally biased region" description="Acidic residues" evidence="1">
    <location>
        <begin position="245"/>
        <end position="255"/>
    </location>
</feature>
<evidence type="ECO:0000313" key="3">
    <source>
        <dbReference type="Proteomes" id="UP000887458"/>
    </source>
</evidence>
<feature type="region of interest" description="Disordered" evidence="1">
    <location>
        <begin position="143"/>
        <end position="174"/>
    </location>
</feature>
<name>A0ABQ8J1S3_DERPT</name>
<feature type="region of interest" description="Disordered" evidence="1">
    <location>
        <begin position="240"/>
        <end position="263"/>
    </location>
</feature>